<keyword evidence="2" id="KW-1185">Reference proteome</keyword>
<sequence>MRKRMEEERTKYKETVKRVNETASNSLQAGLIPIFEALENFTSETLQAYEHVRWDPQRKEPMHTDQKQCNWAFNKNAAKLSPEPLLHANQHI</sequence>
<reference evidence="1 2" key="1">
    <citation type="submission" date="2024-01" db="EMBL/GenBank/DDBJ databases">
        <title>Genome assemblies of Stephania.</title>
        <authorList>
            <person name="Yang L."/>
        </authorList>
    </citation>
    <scope>NUCLEOTIDE SEQUENCE [LARGE SCALE GENOMIC DNA]</scope>
    <source>
        <strain evidence="1">JXDWG</strain>
        <tissue evidence="1">Leaf</tissue>
    </source>
</reference>
<accession>A0AAP0LAR7</accession>
<dbReference type="EMBL" id="JBBNAG010000001">
    <property type="protein sequence ID" value="KAK9167536.1"/>
    <property type="molecule type" value="Genomic_DNA"/>
</dbReference>
<dbReference type="AlphaFoldDB" id="A0AAP0LAR7"/>
<comment type="caution">
    <text evidence="1">The sequence shown here is derived from an EMBL/GenBank/DDBJ whole genome shotgun (WGS) entry which is preliminary data.</text>
</comment>
<evidence type="ECO:0000313" key="2">
    <source>
        <dbReference type="Proteomes" id="UP001419268"/>
    </source>
</evidence>
<proteinExistence type="predicted"/>
<dbReference type="Proteomes" id="UP001419268">
    <property type="component" value="Unassembled WGS sequence"/>
</dbReference>
<name>A0AAP0LAR7_9MAGN</name>
<evidence type="ECO:0000313" key="1">
    <source>
        <dbReference type="EMBL" id="KAK9167536.1"/>
    </source>
</evidence>
<protein>
    <submittedName>
        <fullName evidence="1">Uncharacterized protein</fullName>
    </submittedName>
</protein>
<organism evidence="1 2">
    <name type="scientific">Stephania cephalantha</name>
    <dbReference type="NCBI Taxonomy" id="152367"/>
    <lineage>
        <taxon>Eukaryota</taxon>
        <taxon>Viridiplantae</taxon>
        <taxon>Streptophyta</taxon>
        <taxon>Embryophyta</taxon>
        <taxon>Tracheophyta</taxon>
        <taxon>Spermatophyta</taxon>
        <taxon>Magnoliopsida</taxon>
        <taxon>Ranunculales</taxon>
        <taxon>Menispermaceae</taxon>
        <taxon>Menispermoideae</taxon>
        <taxon>Cissampelideae</taxon>
        <taxon>Stephania</taxon>
    </lineage>
</organism>
<gene>
    <name evidence="1" type="ORF">Scep_002727</name>
</gene>